<reference evidence="2" key="1">
    <citation type="submission" date="2020-02" db="EMBL/GenBank/DDBJ databases">
        <title>Genomic and physiological characterization of two novel Nitrospinaceae genera.</title>
        <authorList>
            <person name="Mueller A.J."/>
            <person name="Jung M.-Y."/>
            <person name="Strachan C.R."/>
            <person name="Herbold C.W."/>
            <person name="Kirkegaard R.H."/>
            <person name="Daims H."/>
        </authorList>
    </citation>
    <scope>NUCLEOTIDE SEQUENCE [LARGE SCALE GENOMIC DNA]</scope>
</reference>
<evidence type="ECO:0000313" key="2">
    <source>
        <dbReference type="Proteomes" id="UP000594464"/>
    </source>
</evidence>
<organism evidence="1 2">
    <name type="scientific">Candidatus Nitrohelix vancouverensis</name>
    <dbReference type="NCBI Taxonomy" id="2705534"/>
    <lineage>
        <taxon>Bacteria</taxon>
        <taxon>Pseudomonadati</taxon>
        <taxon>Nitrospinota/Tectimicrobiota group</taxon>
        <taxon>Nitrospinota</taxon>
        <taxon>Nitrospinia</taxon>
        <taxon>Nitrospinales</taxon>
        <taxon>Nitrospinaceae</taxon>
        <taxon>Candidatus Nitrohelix</taxon>
    </lineage>
</organism>
<sequence>MHNVELLITNGDSAAHLLQQAGIGSKILPWRDVLHEGPIPQDQDDLQLAETRARFIVSQRWGEYGPTLKQFRERDELLARGSAYNRISLWFEHDLYDQLQLLQVLDRCKALPLDKLFLVQATDFLGTQTPESIAEFRKLERPVTGEQIALAQSAWQALRAPSPEALANLAGNDLAELPFLKNSLTRLLKELPSTSNGLNLTQQHILQIVGQNPEITARELFGKYNEAETPAFMGDWSFWRWLDGMTMPSHALIDGLPPGGYPFRKSREQASIYLQSKLSLSALGESILNGAEDLIDTLGIDRWVGGVHLTTTDCWRWDPENHRPQAPK</sequence>
<dbReference type="Proteomes" id="UP000594464">
    <property type="component" value="Chromosome"/>
</dbReference>
<dbReference type="EMBL" id="CP048620">
    <property type="protein sequence ID" value="QPJ65669.1"/>
    <property type="molecule type" value="Genomic_DNA"/>
</dbReference>
<evidence type="ECO:0000313" key="1">
    <source>
        <dbReference type="EMBL" id="QPJ65669.1"/>
    </source>
</evidence>
<name>A0A7T0C350_9BACT</name>
<gene>
    <name evidence="1" type="ORF">G3M78_09800</name>
</gene>
<dbReference type="AlphaFoldDB" id="A0A7T0C350"/>
<accession>A0A7T0C350</accession>
<dbReference type="KEGG" id="nva:G3M78_09800"/>
<proteinExistence type="predicted"/>
<protein>
    <submittedName>
        <fullName evidence="1">DUF1835 domain-containing protein</fullName>
    </submittedName>
</protein>